<keyword evidence="3" id="KW-0804">Transcription</keyword>
<feature type="DNA-binding region" description="H-T-H motif" evidence="4">
    <location>
        <begin position="38"/>
        <end position="57"/>
    </location>
</feature>
<dbReference type="Proteomes" id="UP000550260">
    <property type="component" value="Unassembled WGS sequence"/>
</dbReference>
<proteinExistence type="predicted"/>
<dbReference type="EMBL" id="JACJHR010000043">
    <property type="protein sequence ID" value="MBB2502758.1"/>
    <property type="molecule type" value="Genomic_DNA"/>
</dbReference>
<name>A0A8E2B8A1_9PSEU</name>
<evidence type="ECO:0000313" key="7">
    <source>
        <dbReference type="Proteomes" id="UP000550260"/>
    </source>
</evidence>
<dbReference type="Pfam" id="PF00440">
    <property type="entry name" value="TetR_N"/>
    <property type="match status" value="1"/>
</dbReference>
<dbReference type="Gene3D" id="1.10.357.10">
    <property type="entry name" value="Tetracycline Repressor, domain 2"/>
    <property type="match status" value="1"/>
</dbReference>
<evidence type="ECO:0000256" key="3">
    <source>
        <dbReference type="ARBA" id="ARBA00023163"/>
    </source>
</evidence>
<feature type="domain" description="HTH tetR-type" evidence="5">
    <location>
        <begin position="15"/>
        <end position="75"/>
    </location>
</feature>
<protein>
    <submittedName>
        <fullName evidence="6">TetR family transcriptional regulator</fullName>
    </submittedName>
</protein>
<dbReference type="SUPFAM" id="SSF46689">
    <property type="entry name" value="Homeodomain-like"/>
    <property type="match status" value="1"/>
</dbReference>
<dbReference type="Gene3D" id="1.10.10.60">
    <property type="entry name" value="Homeodomain-like"/>
    <property type="match status" value="1"/>
</dbReference>
<keyword evidence="2 4" id="KW-0238">DNA-binding</keyword>
<evidence type="ECO:0000259" key="5">
    <source>
        <dbReference type="PROSITE" id="PS50977"/>
    </source>
</evidence>
<dbReference type="PROSITE" id="PS50977">
    <property type="entry name" value="HTH_TETR_2"/>
    <property type="match status" value="1"/>
</dbReference>
<dbReference type="GO" id="GO:0003700">
    <property type="term" value="F:DNA-binding transcription factor activity"/>
    <property type="evidence" value="ECO:0007669"/>
    <property type="project" value="TreeGrafter"/>
</dbReference>
<gene>
    <name evidence="6" type="ORF">H5411_26920</name>
</gene>
<sequence length="195" mass="21371">MRVVVNTGRRERRKLETRRRLDEVALRLFLEHGYDGVTVAQIAEEADISVATLFAHVPDGKEALIFDDGSERLAGIVAAVRNRSPEEPILAALHRFFASRGPYSTDLPPEHAPKRDLIVRTPALREYARRLWHSCEPDLAAALADESGLPPDAPAVRALARFVLEIPDLTGTAPDPAAALGSVFALLESGWPPRS</sequence>
<evidence type="ECO:0000256" key="1">
    <source>
        <dbReference type="ARBA" id="ARBA00023015"/>
    </source>
</evidence>
<evidence type="ECO:0000256" key="4">
    <source>
        <dbReference type="PROSITE-ProRule" id="PRU00335"/>
    </source>
</evidence>
<dbReference type="PANTHER" id="PTHR30055">
    <property type="entry name" value="HTH-TYPE TRANSCRIPTIONAL REGULATOR RUTR"/>
    <property type="match status" value="1"/>
</dbReference>
<organism evidence="6 7">
    <name type="scientific">Amycolatopsis echigonensis</name>
    <dbReference type="NCBI Taxonomy" id="2576905"/>
    <lineage>
        <taxon>Bacteria</taxon>
        <taxon>Bacillati</taxon>
        <taxon>Actinomycetota</taxon>
        <taxon>Actinomycetes</taxon>
        <taxon>Pseudonocardiales</taxon>
        <taxon>Pseudonocardiaceae</taxon>
        <taxon>Amycolatopsis</taxon>
    </lineage>
</organism>
<dbReference type="AlphaFoldDB" id="A0A8E2B8A1"/>
<reference evidence="6 7" key="1">
    <citation type="submission" date="2020-08" db="EMBL/GenBank/DDBJ databases">
        <title>Amycolatopsis echigonensis JCM 21831.</title>
        <authorList>
            <person name="Tedsree N."/>
            <person name="Kuncharoen N."/>
            <person name="Likhitwitayawuid K."/>
            <person name="Tanasupawat S."/>
        </authorList>
    </citation>
    <scope>NUCLEOTIDE SEQUENCE [LARGE SCALE GENOMIC DNA]</scope>
    <source>
        <strain evidence="6 7">JCM 21831</strain>
    </source>
</reference>
<dbReference type="InterPro" id="IPR050109">
    <property type="entry name" value="HTH-type_TetR-like_transc_reg"/>
</dbReference>
<dbReference type="PANTHER" id="PTHR30055:SF234">
    <property type="entry name" value="HTH-TYPE TRANSCRIPTIONAL REGULATOR BETI"/>
    <property type="match status" value="1"/>
</dbReference>
<evidence type="ECO:0000256" key="2">
    <source>
        <dbReference type="ARBA" id="ARBA00023125"/>
    </source>
</evidence>
<evidence type="ECO:0000313" key="6">
    <source>
        <dbReference type="EMBL" id="MBB2502758.1"/>
    </source>
</evidence>
<keyword evidence="1" id="KW-0805">Transcription regulation</keyword>
<dbReference type="InterPro" id="IPR001647">
    <property type="entry name" value="HTH_TetR"/>
</dbReference>
<dbReference type="InterPro" id="IPR009057">
    <property type="entry name" value="Homeodomain-like_sf"/>
</dbReference>
<accession>A0A8E2B8A1</accession>
<comment type="caution">
    <text evidence="6">The sequence shown here is derived from an EMBL/GenBank/DDBJ whole genome shotgun (WGS) entry which is preliminary data.</text>
</comment>
<dbReference type="GO" id="GO:0000976">
    <property type="term" value="F:transcription cis-regulatory region binding"/>
    <property type="evidence" value="ECO:0007669"/>
    <property type="project" value="TreeGrafter"/>
</dbReference>